<evidence type="ECO:0000259" key="3">
    <source>
        <dbReference type="Pfam" id="PF00535"/>
    </source>
</evidence>
<name>A0ABN2UWM8_9MICC</name>
<keyword evidence="2" id="KW-0808">Transferase</keyword>
<evidence type="ECO:0000313" key="4">
    <source>
        <dbReference type="EMBL" id="GAA2044960.1"/>
    </source>
</evidence>
<accession>A0ABN2UWM8</accession>
<dbReference type="SUPFAM" id="SSF53448">
    <property type="entry name" value="Nucleotide-diphospho-sugar transferases"/>
    <property type="match status" value="1"/>
</dbReference>
<dbReference type="InterPro" id="IPR029044">
    <property type="entry name" value="Nucleotide-diphossugar_trans"/>
</dbReference>
<proteinExistence type="predicted"/>
<dbReference type="InterPro" id="IPR001173">
    <property type="entry name" value="Glyco_trans_2-like"/>
</dbReference>
<dbReference type="EMBL" id="BAAAMN010000057">
    <property type="protein sequence ID" value="GAA2044960.1"/>
    <property type="molecule type" value="Genomic_DNA"/>
</dbReference>
<feature type="domain" description="Glycosyltransferase 2-like" evidence="3">
    <location>
        <begin position="573"/>
        <end position="705"/>
    </location>
</feature>
<dbReference type="RefSeq" id="WP_343959717.1">
    <property type="nucleotide sequence ID" value="NZ_BAAAMN010000057.1"/>
</dbReference>
<dbReference type="Proteomes" id="UP001501461">
    <property type="component" value="Unassembled WGS sequence"/>
</dbReference>
<protein>
    <recommendedName>
        <fullName evidence="3">Glycosyltransferase 2-like domain-containing protein</fullName>
    </recommendedName>
</protein>
<dbReference type="Pfam" id="PF00535">
    <property type="entry name" value="Glycos_transf_2"/>
    <property type="match status" value="1"/>
</dbReference>
<keyword evidence="1" id="KW-0328">Glycosyltransferase</keyword>
<dbReference type="CDD" id="cd00761">
    <property type="entry name" value="Glyco_tranf_GTA_type"/>
    <property type="match status" value="1"/>
</dbReference>
<gene>
    <name evidence="4" type="ORF">GCM10009720_27360</name>
</gene>
<evidence type="ECO:0000256" key="2">
    <source>
        <dbReference type="ARBA" id="ARBA00022679"/>
    </source>
</evidence>
<comment type="caution">
    <text evidence="4">The sequence shown here is derived from an EMBL/GenBank/DDBJ whole genome shotgun (WGS) entry which is preliminary data.</text>
</comment>
<evidence type="ECO:0000313" key="5">
    <source>
        <dbReference type="Proteomes" id="UP001501461"/>
    </source>
</evidence>
<dbReference type="Gene3D" id="3.90.550.10">
    <property type="entry name" value="Spore Coat Polysaccharide Biosynthesis Protein SpsA, Chain A"/>
    <property type="match status" value="1"/>
</dbReference>
<reference evidence="4 5" key="1">
    <citation type="journal article" date="2019" name="Int. J. Syst. Evol. Microbiol.">
        <title>The Global Catalogue of Microorganisms (GCM) 10K type strain sequencing project: providing services to taxonomists for standard genome sequencing and annotation.</title>
        <authorList>
            <consortium name="The Broad Institute Genomics Platform"/>
            <consortium name="The Broad Institute Genome Sequencing Center for Infectious Disease"/>
            <person name="Wu L."/>
            <person name="Ma J."/>
        </authorList>
    </citation>
    <scope>NUCLEOTIDE SEQUENCE [LARGE SCALE GENOMIC DNA]</scope>
    <source>
        <strain evidence="4 5">JCM 13595</strain>
    </source>
</reference>
<keyword evidence="5" id="KW-1185">Reference proteome</keyword>
<evidence type="ECO:0000256" key="1">
    <source>
        <dbReference type="ARBA" id="ARBA00022676"/>
    </source>
</evidence>
<dbReference type="PANTHER" id="PTHR22916">
    <property type="entry name" value="GLYCOSYLTRANSFERASE"/>
    <property type="match status" value="1"/>
</dbReference>
<sequence length="894" mass="100590">MALSPKSSVRRFDVLQKRLDELEAQQETGTQRKHTYRNLERLGDLERIAAVQSHQVTERLQHAFTAPSGDELRAAMLEQITELPPTSSGIANRPFTTKIGIISDLFLFKSFDGLADFYPIYPGNYAQHADIDILLLVSTWRGVDDVSWKGVTTKSSEKRALLFDEILPFYRQLDIPIVFYSKEDPPNYNHFLPFAQQADYVFTSAAEMIPKYQADCPDARSVDVLPFGINPKNHSPIGSQQGSLNRVVPFAGSWFNHKYEDRSRWGGDILDAVVASKNYDLLVFDRNSYLDDSRYKFPNRFAHSVTPSIDHQQLLDIQRVVDVSVNLNSVQNSSSMFANRAIELQAQGTFVLSNYNVGLNSRYPHVHISNGYTDTLAALDRLKPKDVREAQAAGIRAVFSRDLAIMRVAKIIETVGLDAKVAEPRVTVVHHDHDEHLAQAIAQQTYGNITSVVDSSESRSTTELAERADIVVHMGTEHEYAPTHVEDLVNAFRYTDALTVEKVSPFNPADSSSRHSYMVPVKTNSLGAEFLGEIPHGIDPRPGYQIDEVGVSARHESIDVAPRKTRARPPILSVVVPIYNNGPHLLHKCIASLRRSSIFEQMEIVLVDDGSTDIETIHAIEKLERELPWVTVHRFEAGGSGSASRPRNKGLEIASCEYVTYLDPDNEALNDAYVKLLHTAIESGVDFAVGDMTRWRGANSAVRYTKFLQTRLDIEGHVASGGRQALVDMQFMPISIQALVARTDWLRGTGITQPVGAVGQDSYFFQQMLYYADQFAIVKMAAHTYYAQVENSVVNTVNAKFFDKYLPLERARSEWLSEVGLLDEYRQTRMETFFTGWYLRKLADVPEDQRARAVTTIAELGRMYGDHEWASEEAQQFWSETVGESQRHTASEDN</sequence>
<dbReference type="PANTHER" id="PTHR22916:SF51">
    <property type="entry name" value="GLYCOSYLTRANSFERASE EPSH-RELATED"/>
    <property type="match status" value="1"/>
</dbReference>
<organism evidence="4 5">
    <name type="scientific">Yaniella flava</name>
    <dbReference type="NCBI Taxonomy" id="287930"/>
    <lineage>
        <taxon>Bacteria</taxon>
        <taxon>Bacillati</taxon>
        <taxon>Actinomycetota</taxon>
        <taxon>Actinomycetes</taxon>
        <taxon>Micrococcales</taxon>
        <taxon>Micrococcaceae</taxon>
        <taxon>Yaniella</taxon>
    </lineage>
</organism>